<organism evidence="1 2">
    <name type="scientific">Angiostrongylus cantonensis</name>
    <name type="common">Rat lungworm</name>
    <dbReference type="NCBI Taxonomy" id="6313"/>
    <lineage>
        <taxon>Eukaryota</taxon>
        <taxon>Metazoa</taxon>
        <taxon>Ecdysozoa</taxon>
        <taxon>Nematoda</taxon>
        <taxon>Chromadorea</taxon>
        <taxon>Rhabditida</taxon>
        <taxon>Rhabditina</taxon>
        <taxon>Rhabditomorpha</taxon>
        <taxon>Strongyloidea</taxon>
        <taxon>Metastrongylidae</taxon>
        <taxon>Angiostrongylus</taxon>
    </lineage>
</organism>
<reference evidence="1" key="1">
    <citation type="submission" date="2012-09" db="EMBL/GenBank/DDBJ databases">
        <authorList>
            <person name="Martin A.A."/>
        </authorList>
    </citation>
    <scope>NUCLEOTIDE SEQUENCE</scope>
</reference>
<keyword evidence="1" id="KW-1185">Reference proteome</keyword>
<dbReference type="Proteomes" id="UP000035642">
    <property type="component" value="Unassembled WGS sequence"/>
</dbReference>
<protein>
    <submittedName>
        <fullName evidence="2">Transposase</fullName>
    </submittedName>
</protein>
<accession>A0A0K0D6R8</accession>
<evidence type="ECO:0000313" key="1">
    <source>
        <dbReference type="Proteomes" id="UP000035642"/>
    </source>
</evidence>
<proteinExistence type="predicted"/>
<dbReference type="WBParaSite" id="ACAC_0000576301-mRNA-1">
    <property type="protein sequence ID" value="ACAC_0000576301-mRNA-1"/>
    <property type="gene ID" value="ACAC_0000576301"/>
</dbReference>
<name>A0A0K0D6R8_ANGCA</name>
<dbReference type="AlphaFoldDB" id="A0A0K0D6R8"/>
<evidence type="ECO:0000313" key="2">
    <source>
        <dbReference type="WBParaSite" id="ACAC_0000576301-mRNA-1"/>
    </source>
</evidence>
<reference evidence="2" key="2">
    <citation type="submission" date="2017-02" db="UniProtKB">
        <authorList>
            <consortium name="WormBaseParasite"/>
        </authorList>
    </citation>
    <scope>IDENTIFICATION</scope>
</reference>
<sequence length="43" mass="4559">LRHLSATPRYGHGSTAPKCLCRNAQVDGQMISTGRPVHSALNG</sequence>